<evidence type="ECO:0000256" key="5">
    <source>
        <dbReference type="ARBA" id="ARBA00022967"/>
    </source>
</evidence>
<dbReference type="CDD" id="cd07550">
    <property type="entry name" value="P-type_ATPase_HM"/>
    <property type="match status" value="1"/>
</dbReference>
<dbReference type="PRINTS" id="PR00119">
    <property type="entry name" value="CATATPASE"/>
</dbReference>
<evidence type="ECO:0000256" key="6">
    <source>
        <dbReference type="ARBA" id="ARBA00022989"/>
    </source>
</evidence>
<comment type="caution">
    <text evidence="12">The sequence shown here is derived from an EMBL/GenBank/DDBJ whole genome shotgun (WGS) entry which is preliminary data.</text>
</comment>
<evidence type="ECO:0000256" key="1">
    <source>
        <dbReference type="ARBA" id="ARBA00004141"/>
    </source>
</evidence>
<dbReference type="Pfam" id="PF00702">
    <property type="entry name" value="Hydrolase"/>
    <property type="match status" value="1"/>
</dbReference>
<dbReference type="PANTHER" id="PTHR48085:SF5">
    <property type="entry name" value="CADMIUM_ZINC-TRANSPORTING ATPASE HMA4-RELATED"/>
    <property type="match status" value="1"/>
</dbReference>
<keyword evidence="13" id="KW-1185">Reference proteome</keyword>
<keyword evidence="10" id="KW-0547">Nucleotide-binding</keyword>
<dbReference type="AlphaFoldDB" id="A0A2N0UL06"/>
<dbReference type="GO" id="GO:0016887">
    <property type="term" value="F:ATP hydrolysis activity"/>
    <property type="evidence" value="ECO:0007669"/>
    <property type="project" value="InterPro"/>
</dbReference>
<evidence type="ECO:0000256" key="8">
    <source>
        <dbReference type="ARBA" id="ARBA00039103"/>
    </source>
</evidence>
<gene>
    <name evidence="12" type="primary">silP</name>
    <name evidence="12" type="ORF">RBATCC27255_01418</name>
</gene>
<evidence type="ECO:0000313" key="13">
    <source>
        <dbReference type="Proteomes" id="UP000233425"/>
    </source>
</evidence>
<reference evidence="12" key="1">
    <citation type="journal article" date="2018" name="Environ. Microbiol.">
        <title>Sporulation capability and amylosome conservation among diverse human colonic and rumen isolates of the keystone starch-degrader Ruminococcus bromii.</title>
        <authorList>
            <person name="Mukhopadhya I."/>
            <person name="Morais S."/>
            <person name="Laverde-Gomez J."/>
            <person name="Sheridan P.O."/>
            <person name="Walker A.W."/>
            <person name="Kelly W."/>
            <person name="Klieve A.V."/>
            <person name="Ouwerkerk D."/>
            <person name="Duncan S.H."/>
            <person name="Louis P."/>
            <person name="Koropatkin N."/>
            <person name="Cockburn D."/>
            <person name="Kibler R."/>
            <person name="Cooper P.J."/>
            <person name="Sandoval C."/>
            <person name="Crost E."/>
            <person name="Juge N."/>
            <person name="Bayer E.A."/>
            <person name="Flint H.J."/>
        </authorList>
    </citation>
    <scope>NUCLEOTIDE SEQUENCE [LARGE SCALE GENOMIC DNA]</scope>
    <source>
        <strain evidence="12">ATCC 27255</strain>
    </source>
</reference>
<dbReference type="InterPro" id="IPR059000">
    <property type="entry name" value="ATPase_P-type_domA"/>
</dbReference>
<evidence type="ECO:0000256" key="7">
    <source>
        <dbReference type="ARBA" id="ARBA00023136"/>
    </source>
</evidence>
<dbReference type="InterPro" id="IPR001757">
    <property type="entry name" value="P_typ_ATPase"/>
</dbReference>
<dbReference type="Pfam" id="PF00122">
    <property type="entry name" value="E1-E2_ATPase"/>
    <property type="match status" value="1"/>
</dbReference>
<dbReference type="SUPFAM" id="SSF56784">
    <property type="entry name" value="HAD-like"/>
    <property type="match status" value="1"/>
</dbReference>
<keyword evidence="7" id="KW-0472">Membrane</keyword>
<dbReference type="NCBIfam" id="TIGR01494">
    <property type="entry name" value="ATPase_P-type"/>
    <property type="match status" value="1"/>
</dbReference>
<evidence type="ECO:0000256" key="9">
    <source>
        <dbReference type="ARBA" id="ARBA00049338"/>
    </source>
</evidence>
<dbReference type="Gene3D" id="3.40.1110.10">
    <property type="entry name" value="Calcium-transporting ATPase, cytoplasmic domain N"/>
    <property type="match status" value="1"/>
</dbReference>
<evidence type="ECO:0000256" key="3">
    <source>
        <dbReference type="ARBA" id="ARBA00022539"/>
    </source>
</evidence>
<keyword evidence="10" id="KW-0067">ATP-binding</keyword>
<dbReference type="SFLD" id="SFLDG00002">
    <property type="entry name" value="C1.7:_P-type_atpase_like"/>
    <property type="match status" value="1"/>
</dbReference>
<comment type="catalytic activity">
    <reaction evidence="9">
        <text>Cd(2+)(in) + ATP + H2O = Cd(2+)(out) + ADP + phosphate + H(+)</text>
        <dbReference type="Rhea" id="RHEA:12132"/>
        <dbReference type="ChEBI" id="CHEBI:15377"/>
        <dbReference type="ChEBI" id="CHEBI:15378"/>
        <dbReference type="ChEBI" id="CHEBI:30616"/>
        <dbReference type="ChEBI" id="CHEBI:43474"/>
        <dbReference type="ChEBI" id="CHEBI:48775"/>
        <dbReference type="ChEBI" id="CHEBI:456216"/>
        <dbReference type="EC" id="7.2.2.21"/>
    </reaction>
</comment>
<dbReference type="InterPro" id="IPR036412">
    <property type="entry name" value="HAD-like_sf"/>
</dbReference>
<dbReference type="InterPro" id="IPR018303">
    <property type="entry name" value="ATPase_P-typ_P_site"/>
</dbReference>
<sequence>MKFKIVYDKPQRIRFRCGAYAFDKEYEGAIYNLVTASPYVNSAQVSSANGGILVNYTKGSRSKIIDLVRAINVKTLKKNEPSAEFGIQKIDSDFHDNLFTLVAKHYLSKMFLPAPIRTAITLYRSAKYIKKALKTLWNGKLTVDVLDGASVVACLCQRKFKTAATVMFMLRISGLLEEYTHARTKAVLTDSLAIKTDRVWLVTDDGDVLIPIEDLRVGDKIRVQTGKVIPVDGIVADGEATVNESSMTGEPLPVLKREGISVYAGTVIEEGSIVVTVRQLASNTKISKIIELIGNSEELKAGVQSRAEALADRIVPFSFIGFFATLIFTKNITRAVSLLMVDYSCAIKLSTPIAVISAVKEAADNDITIKGGKYLEAFANADTIVFDKTGTLTNAEPVLEKVVAFGDYTEDEVLRISACLEEHFPHSVANAVVIGAEKRGISHSEEHTEVEYVVAHGIATTLHGKRAIIGSKHFVVEDENVTVTKEQQNIIDEKSGSCSVLYLAIGGELSGALCISDPPRKEAKQAIDMLKKQGIKNVVMLTGDSYRAAKATAAMLGITDYKCQVLPEDKHRYVEEMKQNGQKVIMVGDGINDTPALAAANVSVAMNDASDIARETADITIKGSDLRALVRVRKLSKDLMKRINKNYRFIIAFNSALLLSGFMGVIQPSVSAFLHNASTMMICAKSMTPLTKKNDKGKALSLPEKAEQ</sequence>
<dbReference type="GO" id="GO:0046872">
    <property type="term" value="F:metal ion binding"/>
    <property type="evidence" value="ECO:0007669"/>
    <property type="project" value="UniProtKB-KW"/>
</dbReference>
<dbReference type="GO" id="GO:0008551">
    <property type="term" value="F:P-type cadmium transporter activity"/>
    <property type="evidence" value="ECO:0007669"/>
    <property type="project" value="UniProtKB-EC"/>
</dbReference>
<dbReference type="InterPro" id="IPR023299">
    <property type="entry name" value="ATPase_P-typ_cyto_dom_N"/>
</dbReference>
<name>A0A2N0UL06_9FIRM</name>
<feature type="domain" description="P-type ATPase A" evidence="11">
    <location>
        <begin position="196"/>
        <end position="293"/>
    </location>
</feature>
<dbReference type="PROSITE" id="PS00154">
    <property type="entry name" value="ATPASE_E1_E2"/>
    <property type="match status" value="1"/>
</dbReference>
<dbReference type="InterPro" id="IPR051014">
    <property type="entry name" value="Cation_Transport_ATPase_IB"/>
</dbReference>
<organism evidence="12 13">
    <name type="scientific">Ruminococcus bromii</name>
    <dbReference type="NCBI Taxonomy" id="40518"/>
    <lineage>
        <taxon>Bacteria</taxon>
        <taxon>Bacillati</taxon>
        <taxon>Bacillota</taxon>
        <taxon>Clostridia</taxon>
        <taxon>Eubacteriales</taxon>
        <taxon>Oscillospiraceae</taxon>
        <taxon>Ruminococcus</taxon>
    </lineage>
</organism>
<evidence type="ECO:0000256" key="4">
    <source>
        <dbReference type="ARBA" id="ARBA00022692"/>
    </source>
</evidence>
<comment type="similarity">
    <text evidence="2 10">Belongs to the cation transport ATPase (P-type) (TC 3.A.3) family. Type IB subfamily.</text>
</comment>
<comment type="subcellular location">
    <subcellularLocation>
        <location evidence="10">Cell membrane</location>
    </subcellularLocation>
    <subcellularLocation>
        <location evidence="1">Membrane</location>
        <topology evidence="1">Multi-pass membrane protein</topology>
    </subcellularLocation>
</comment>
<protein>
    <recommendedName>
        <fullName evidence="8">Cd(2+)-exporting ATPase</fullName>
        <ecNumber evidence="8">7.2.2.21</ecNumber>
    </recommendedName>
</protein>
<dbReference type="PANTHER" id="PTHR48085">
    <property type="entry name" value="CADMIUM/ZINC-TRANSPORTING ATPASE HMA2-RELATED"/>
    <property type="match status" value="1"/>
</dbReference>
<dbReference type="Proteomes" id="UP000233425">
    <property type="component" value="Unassembled WGS sequence"/>
</dbReference>
<keyword evidence="5" id="KW-1278">Translocase</keyword>
<dbReference type="SFLD" id="SFLDF00027">
    <property type="entry name" value="p-type_atpase"/>
    <property type="match status" value="1"/>
</dbReference>
<dbReference type="GO" id="GO:0005524">
    <property type="term" value="F:ATP binding"/>
    <property type="evidence" value="ECO:0007669"/>
    <property type="project" value="UniProtKB-UniRule"/>
</dbReference>
<dbReference type="EMBL" id="NNSR01000069">
    <property type="protein sequence ID" value="PKD27657.1"/>
    <property type="molecule type" value="Genomic_DNA"/>
</dbReference>
<dbReference type="InterPro" id="IPR023214">
    <property type="entry name" value="HAD_sf"/>
</dbReference>
<dbReference type="InterPro" id="IPR008250">
    <property type="entry name" value="ATPase_P-typ_transduc_dom_A_sf"/>
</dbReference>
<dbReference type="Gene3D" id="3.40.50.1000">
    <property type="entry name" value="HAD superfamily/HAD-like"/>
    <property type="match status" value="1"/>
</dbReference>
<accession>A0A2N0UL06</accession>
<keyword evidence="10" id="KW-1003">Cell membrane</keyword>
<keyword evidence="4" id="KW-0812">Transmembrane</keyword>
<keyword evidence="6" id="KW-1133">Transmembrane helix</keyword>
<dbReference type="InterPro" id="IPR027256">
    <property type="entry name" value="P-typ_ATPase_IB"/>
</dbReference>
<dbReference type="NCBIfam" id="TIGR01525">
    <property type="entry name" value="ATPase-IB_hvy"/>
    <property type="match status" value="1"/>
</dbReference>
<proteinExistence type="inferred from homology"/>
<dbReference type="EC" id="7.2.2.21" evidence="8"/>
<keyword evidence="3" id="KW-0104">Cadmium</keyword>
<dbReference type="InterPro" id="IPR044492">
    <property type="entry name" value="P_typ_ATPase_HD_dom"/>
</dbReference>
<dbReference type="GO" id="GO:0005886">
    <property type="term" value="C:plasma membrane"/>
    <property type="evidence" value="ECO:0007669"/>
    <property type="project" value="UniProtKB-SubCell"/>
</dbReference>
<evidence type="ECO:0000256" key="2">
    <source>
        <dbReference type="ARBA" id="ARBA00006024"/>
    </source>
</evidence>
<evidence type="ECO:0000259" key="11">
    <source>
        <dbReference type="Pfam" id="PF00122"/>
    </source>
</evidence>
<evidence type="ECO:0000313" key="12">
    <source>
        <dbReference type="EMBL" id="PKD27657.1"/>
    </source>
</evidence>
<dbReference type="Gene3D" id="2.70.150.10">
    <property type="entry name" value="Calcium-transporting ATPase, cytoplasmic transduction domain A"/>
    <property type="match status" value="1"/>
</dbReference>
<dbReference type="RefSeq" id="WP_101029379.1">
    <property type="nucleotide sequence ID" value="NZ_CABMMZ010000069.1"/>
</dbReference>
<dbReference type="PROSITE" id="PS01229">
    <property type="entry name" value="COF_2"/>
    <property type="match status" value="1"/>
</dbReference>
<keyword evidence="12" id="KW-0378">Hydrolase</keyword>
<dbReference type="SFLD" id="SFLDS00003">
    <property type="entry name" value="Haloacid_Dehalogenase"/>
    <property type="match status" value="1"/>
</dbReference>
<evidence type="ECO:0000256" key="10">
    <source>
        <dbReference type="RuleBase" id="RU362081"/>
    </source>
</evidence>
<dbReference type="SUPFAM" id="SSF81653">
    <property type="entry name" value="Calcium ATPase, transduction domain A"/>
    <property type="match status" value="1"/>
</dbReference>
<keyword evidence="10" id="KW-0479">Metal-binding</keyword>